<dbReference type="AlphaFoldDB" id="A0AAW9IM21"/>
<accession>A0AAW9IM21</accession>
<evidence type="ECO:0008006" key="3">
    <source>
        <dbReference type="Google" id="ProtNLM"/>
    </source>
</evidence>
<dbReference type="EMBL" id="WNVM01000002">
    <property type="protein sequence ID" value="MDZ5008231.1"/>
    <property type="molecule type" value="Genomic_DNA"/>
</dbReference>
<evidence type="ECO:0000313" key="1">
    <source>
        <dbReference type="EMBL" id="MDZ5008231.1"/>
    </source>
</evidence>
<protein>
    <recommendedName>
        <fullName evidence="3">SEC-C domain-containing protein</fullName>
    </recommendedName>
</protein>
<comment type="caution">
    <text evidence="1">The sequence shown here is derived from an EMBL/GenBank/DDBJ whole genome shotgun (WGS) entry which is preliminary data.</text>
</comment>
<name>A0AAW9IM21_CLOPF</name>
<dbReference type="Proteomes" id="UP001292368">
    <property type="component" value="Unassembled WGS sequence"/>
</dbReference>
<dbReference type="RefSeq" id="WP_322381439.1">
    <property type="nucleotide sequence ID" value="NZ_JAXAXC010000001.1"/>
</dbReference>
<dbReference type="SUPFAM" id="SSF54495">
    <property type="entry name" value="UBC-like"/>
    <property type="match status" value="1"/>
</dbReference>
<reference evidence="1" key="1">
    <citation type="submission" date="2019-11" db="EMBL/GenBank/DDBJ databases">
        <title>Characterization of Clostridium perfringens isolates from swine manure treated agricultural soils.</title>
        <authorList>
            <person name="Wushke S.T."/>
        </authorList>
    </citation>
    <scope>NUCLEOTIDE SEQUENCE</scope>
    <source>
        <strain evidence="1">V2</strain>
    </source>
</reference>
<dbReference type="InterPro" id="IPR016135">
    <property type="entry name" value="UBQ-conjugating_enzyme/RWD"/>
</dbReference>
<organism evidence="1 2">
    <name type="scientific">Clostridium perfringens</name>
    <dbReference type="NCBI Taxonomy" id="1502"/>
    <lineage>
        <taxon>Bacteria</taxon>
        <taxon>Bacillati</taxon>
        <taxon>Bacillota</taxon>
        <taxon>Clostridia</taxon>
        <taxon>Eubacteriales</taxon>
        <taxon>Clostridiaceae</taxon>
        <taxon>Clostridium</taxon>
    </lineage>
</organism>
<gene>
    <name evidence="1" type="ORF">GNF77_04760</name>
</gene>
<proteinExistence type="predicted"/>
<sequence>MAINKDEINEAICKFKGLKLIEGNKSLKLVGNIKINNVFNDVRIIEDFCIEITIPNEYPLEIPTIKEVGGKIDRIYHHINYNGTLCLATETEIKLEFNKGLTLIEWIERYVIPYLFSYCYYKRYNVFPFGERSHGMEGIFEFYKDLFEVDSKIQCINLLNYICNKNYRGHDLCPCNSGKKVRKCHKDKIVQLKETKADRVFKNDLKMLLAINR</sequence>
<evidence type="ECO:0000313" key="2">
    <source>
        <dbReference type="Proteomes" id="UP001292368"/>
    </source>
</evidence>